<dbReference type="Proteomes" id="UP000004947">
    <property type="component" value="Unassembled WGS sequence"/>
</dbReference>
<gene>
    <name evidence="1" type="ORF">LNTAR_06214</name>
</gene>
<evidence type="ECO:0000313" key="2">
    <source>
        <dbReference type="Proteomes" id="UP000004947"/>
    </source>
</evidence>
<evidence type="ECO:0000313" key="1">
    <source>
        <dbReference type="EMBL" id="EDM26817.1"/>
    </source>
</evidence>
<proteinExistence type="predicted"/>
<keyword evidence="2" id="KW-1185">Reference proteome</keyword>
<dbReference type="AlphaFoldDB" id="A6DN69"/>
<reference evidence="1 2" key="1">
    <citation type="journal article" date="2010" name="J. Bacteriol.">
        <title>Genome sequence of Lentisphaera araneosa HTCC2155T, the type species of the order Lentisphaerales in the phylum Lentisphaerae.</title>
        <authorList>
            <person name="Thrash J.C."/>
            <person name="Cho J.C."/>
            <person name="Vergin K.L."/>
            <person name="Morris R.M."/>
            <person name="Giovannoni S.J."/>
        </authorList>
    </citation>
    <scope>NUCLEOTIDE SEQUENCE [LARGE SCALE GENOMIC DNA]</scope>
    <source>
        <strain evidence="1 2">HTCC2155</strain>
    </source>
</reference>
<dbReference type="RefSeq" id="WP_007279312.1">
    <property type="nucleotide sequence ID" value="NZ_ABCK01000013.1"/>
</dbReference>
<organism evidence="1 2">
    <name type="scientific">Lentisphaera araneosa HTCC2155</name>
    <dbReference type="NCBI Taxonomy" id="313628"/>
    <lineage>
        <taxon>Bacteria</taxon>
        <taxon>Pseudomonadati</taxon>
        <taxon>Lentisphaerota</taxon>
        <taxon>Lentisphaeria</taxon>
        <taxon>Lentisphaerales</taxon>
        <taxon>Lentisphaeraceae</taxon>
        <taxon>Lentisphaera</taxon>
    </lineage>
</organism>
<accession>A6DN69</accession>
<protein>
    <submittedName>
        <fullName evidence="1">Uncharacterized protein</fullName>
    </submittedName>
</protein>
<sequence length="135" mass="15973">MKTIFILIISLITIPQIHAESEVHQNIDITQKEAAKKLIGIWTVTNVNNNSKWNDHQKKMMTQITFTFTDSEFVIKMKGKEEERKKYVIKHIKKDILTLIVNYRNKEKEENIKFTKDSISFIYSDVEIPMTKIEK</sequence>
<name>A6DN69_9BACT</name>
<dbReference type="EMBL" id="ABCK01000013">
    <property type="protein sequence ID" value="EDM26817.1"/>
    <property type="molecule type" value="Genomic_DNA"/>
</dbReference>
<comment type="caution">
    <text evidence="1">The sequence shown here is derived from an EMBL/GenBank/DDBJ whole genome shotgun (WGS) entry which is preliminary data.</text>
</comment>